<feature type="non-terminal residue" evidence="1">
    <location>
        <position position="1"/>
    </location>
</feature>
<dbReference type="InterPro" id="IPR013320">
    <property type="entry name" value="ConA-like_dom_sf"/>
</dbReference>
<gene>
    <name evidence="1" type="ORF">LCGC14_2342830</name>
</gene>
<dbReference type="Pfam" id="PF13385">
    <property type="entry name" value="Laminin_G_3"/>
    <property type="match status" value="1"/>
</dbReference>
<proteinExistence type="predicted"/>
<comment type="caution">
    <text evidence="1">The sequence shown here is derived from an EMBL/GenBank/DDBJ whole genome shotgun (WGS) entry which is preliminary data.</text>
</comment>
<feature type="non-terminal residue" evidence="1">
    <location>
        <position position="557"/>
    </location>
</feature>
<reference evidence="1" key="1">
    <citation type="journal article" date="2015" name="Nature">
        <title>Complex archaea that bridge the gap between prokaryotes and eukaryotes.</title>
        <authorList>
            <person name="Spang A."/>
            <person name="Saw J.H."/>
            <person name="Jorgensen S.L."/>
            <person name="Zaremba-Niedzwiedzka K."/>
            <person name="Martijn J."/>
            <person name="Lind A.E."/>
            <person name="van Eijk R."/>
            <person name="Schleper C."/>
            <person name="Guy L."/>
            <person name="Ettema T.J."/>
        </authorList>
    </citation>
    <scope>NUCLEOTIDE SEQUENCE</scope>
</reference>
<sequence>LYATYKVGSYTSGTHLLGGGVPVSDSSVGTVVWAQTTGALTDDDDYSTAAHADGVRVSGGVTDDTVRLFVGGSPVGDDKAFDSTFTSGVRTYGGSSELWGLTPSVAQVNASDFGIGFSILGNAGTSEYLYVSNFGFNVPTGAIIDGIEVYMDREATESSTIKDDGFYLRKTSGQVGNNKADTVNYWDTIDNGVYNIYGDPTDLWGTTWTAAEINSANFGIDISVKWFTQTNYIYARIDHIKIKVYYTAPILPHRGNAIVRPDGDVSTQWDASTQADHYTLINDIITEPFAPDINSGYLLTLSSSGGTNIIDEFTMGTLYIDNGFITQIQIKVYGNETDIDSTVDVYCGSWLGAQQLDMGSTPEWYTYTWDVSGLGLSQTDLDGMKIKFDSVVPEKPYFYDYVQYGDILDYALGNHYEFVVTGQVNPSLLTTYESNNGVANVFISKEGNFELGITSDGYLQLYINTNGVETTVQYGTINAIPTNQWTFVAVRYIDGDVDVFIGADWYYSAVDGVLEPWDGGGTLVSGGDFVIGAELSTYSCFTGKLDEISVFNRGLPN</sequence>
<dbReference type="AlphaFoldDB" id="A0A0F9CZ22"/>
<dbReference type="SUPFAM" id="SSF49899">
    <property type="entry name" value="Concanavalin A-like lectins/glucanases"/>
    <property type="match status" value="1"/>
</dbReference>
<organism evidence="1">
    <name type="scientific">marine sediment metagenome</name>
    <dbReference type="NCBI Taxonomy" id="412755"/>
    <lineage>
        <taxon>unclassified sequences</taxon>
        <taxon>metagenomes</taxon>
        <taxon>ecological metagenomes</taxon>
    </lineage>
</organism>
<evidence type="ECO:0000313" key="1">
    <source>
        <dbReference type="EMBL" id="KKL46711.1"/>
    </source>
</evidence>
<protein>
    <submittedName>
        <fullName evidence="1">Uncharacterized protein</fullName>
    </submittedName>
</protein>
<accession>A0A0F9CZ22</accession>
<dbReference type="Gene3D" id="2.60.120.200">
    <property type="match status" value="1"/>
</dbReference>
<name>A0A0F9CZ22_9ZZZZ</name>
<dbReference type="EMBL" id="LAZR01033930">
    <property type="protein sequence ID" value="KKL46711.1"/>
    <property type="molecule type" value="Genomic_DNA"/>
</dbReference>